<gene>
    <name evidence="2" type="ORF">THF1D04_220001</name>
</gene>
<dbReference type="RefSeq" id="WP_285383917.1">
    <property type="nucleotide sequence ID" value="NZ_CAKMTQ010000015.1"/>
</dbReference>
<dbReference type="AlphaFoldDB" id="A0AAU9Q4U4"/>
<protein>
    <submittedName>
        <fullName evidence="2">Uncharacterized protein</fullName>
    </submittedName>
</protein>
<name>A0AAU9Q4U4_9VIBR</name>
<dbReference type="Proteomes" id="UP001295420">
    <property type="component" value="Unassembled WGS sequence"/>
</dbReference>
<feature type="compositionally biased region" description="Basic residues" evidence="1">
    <location>
        <begin position="1"/>
        <end position="12"/>
    </location>
</feature>
<sequence>MSKLPKPTKKQKQFSINPEGKGIKRIPKELNTMAIRKRIEDIEEQRAWDKAWRL</sequence>
<proteinExistence type="predicted"/>
<comment type="caution">
    <text evidence="2">The sequence shown here is derived from an EMBL/GenBank/DDBJ whole genome shotgun (WGS) entry which is preliminary data.</text>
</comment>
<organism evidence="2 3">
    <name type="scientific">Vibrio owensii</name>
    <dbReference type="NCBI Taxonomy" id="696485"/>
    <lineage>
        <taxon>Bacteria</taxon>
        <taxon>Pseudomonadati</taxon>
        <taxon>Pseudomonadota</taxon>
        <taxon>Gammaproteobacteria</taxon>
        <taxon>Vibrionales</taxon>
        <taxon>Vibrionaceae</taxon>
        <taxon>Vibrio</taxon>
    </lineage>
</organism>
<accession>A0AAU9Q4U4</accession>
<evidence type="ECO:0000313" key="2">
    <source>
        <dbReference type="EMBL" id="CAH1528643.1"/>
    </source>
</evidence>
<evidence type="ECO:0000313" key="3">
    <source>
        <dbReference type="Proteomes" id="UP001295420"/>
    </source>
</evidence>
<evidence type="ECO:0000256" key="1">
    <source>
        <dbReference type="SAM" id="MobiDB-lite"/>
    </source>
</evidence>
<feature type="region of interest" description="Disordered" evidence="1">
    <location>
        <begin position="1"/>
        <end position="21"/>
    </location>
</feature>
<dbReference type="EMBL" id="CAKMTQ010000015">
    <property type="protein sequence ID" value="CAH1528643.1"/>
    <property type="molecule type" value="Genomic_DNA"/>
</dbReference>
<reference evidence="2" key="1">
    <citation type="submission" date="2022-01" db="EMBL/GenBank/DDBJ databases">
        <authorList>
            <person name="Lagorce A."/>
        </authorList>
    </citation>
    <scope>NUCLEOTIDE SEQUENCE</scope>
    <source>
        <strain evidence="2">Th15_F1_D04</strain>
    </source>
</reference>